<evidence type="ECO:0000256" key="11">
    <source>
        <dbReference type="SAM" id="Phobius"/>
    </source>
</evidence>
<dbReference type="InterPro" id="IPR007751">
    <property type="entry name" value="DUF676_lipase-like"/>
</dbReference>
<evidence type="ECO:0000313" key="14">
    <source>
        <dbReference type="Proteomes" id="UP000078559"/>
    </source>
</evidence>
<keyword evidence="14" id="KW-1185">Reference proteome</keyword>
<evidence type="ECO:0000256" key="3">
    <source>
        <dbReference type="ARBA" id="ARBA00004240"/>
    </source>
</evidence>
<evidence type="ECO:0000256" key="5">
    <source>
        <dbReference type="ARBA" id="ARBA00022692"/>
    </source>
</evidence>
<gene>
    <name evidence="13" type="ORF">VM1G_05499</name>
</gene>
<comment type="subcellular location">
    <subcellularLocation>
        <location evidence="3">Endoplasmic reticulum</location>
    </subcellularLocation>
    <subcellularLocation>
        <location evidence="1">Membrane</location>
        <topology evidence="1">Multi-pass membrane protein</topology>
    </subcellularLocation>
    <subcellularLocation>
        <location evidence="2">Mitochondrion</location>
    </subcellularLocation>
</comment>
<feature type="compositionally biased region" description="Basic and acidic residues" evidence="10">
    <location>
        <begin position="25"/>
        <end position="42"/>
    </location>
</feature>
<evidence type="ECO:0000259" key="12">
    <source>
        <dbReference type="Pfam" id="PF05057"/>
    </source>
</evidence>
<name>A0A194W0H0_CYTMA</name>
<feature type="region of interest" description="Disordered" evidence="10">
    <location>
        <begin position="1"/>
        <end position="108"/>
    </location>
</feature>
<evidence type="ECO:0000256" key="2">
    <source>
        <dbReference type="ARBA" id="ARBA00004173"/>
    </source>
</evidence>
<dbReference type="GO" id="GO:0046873">
    <property type="term" value="F:metal ion transmembrane transporter activity"/>
    <property type="evidence" value="ECO:0007669"/>
    <property type="project" value="InterPro"/>
</dbReference>
<keyword evidence="5 11" id="KW-0812">Transmembrane</keyword>
<feature type="transmembrane region" description="Helical" evidence="11">
    <location>
        <begin position="1196"/>
        <end position="1222"/>
    </location>
</feature>
<dbReference type="Pfam" id="PF05057">
    <property type="entry name" value="DUF676"/>
    <property type="match status" value="1"/>
</dbReference>
<dbReference type="PANTHER" id="PTHR48182:SF2">
    <property type="entry name" value="PROTEIN SERAC1"/>
    <property type="match status" value="1"/>
</dbReference>
<dbReference type="PANTHER" id="PTHR48182">
    <property type="entry name" value="PROTEIN SERAC1"/>
    <property type="match status" value="1"/>
</dbReference>
<evidence type="ECO:0000256" key="6">
    <source>
        <dbReference type="ARBA" id="ARBA00022824"/>
    </source>
</evidence>
<dbReference type="GO" id="GO:0016020">
    <property type="term" value="C:membrane"/>
    <property type="evidence" value="ECO:0007669"/>
    <property type="project" value="UniProtKB-SubCell"/>
</dbReference>
<sequence length="1333" mass="150664">MPGARADTVEPAESNSSAEDTGAPDDLRLEYDLEDFPHRIRSDPLPSNPFASPGGHHHPDDTPRSTAGLISPRHRQLAATHDSDNAVSNRTSMSHWDPEPGFAHVDGEIGGSGYNETLVDIVTVPCPGADPVETWTRDPLPDGFFGNPNDNELTVHSALKELAGDAILTPGIGGNFPKAAHLWVRQGIRRYANIARVLLYRHRELADNTTLDGLARDLLDNVLQRREDQHVSRPVFFIAHSIGGLVVKQALLIARRDEKYRGILFNCHGVTFFATPHRGSSYMAMRHLSESIQLLLHLQRPLPRTLAHDVRVGNKNLLKMHDDFTDIASEMRLWTFYETIDSELSGSGSGLANEVQFSAPLVSIKSAIVGVRQEMIYSSLESDHAHCASFGITNPRTMSTYLHDLADAVAKAVALSQTIHTPLWLKDEVKIELIGFYEDPDATDLDSDIRLYFTRYHLSEFLEKGPERCLEERLKYVPRRHGAPGRRDGAQAVAGRAISGGGGGLNIVNNVQKILAAAVSGLHEQERPSSPDIVVTLPSARPTMVEGHDLAEPTGRRPHSLTLPAFSNPGFHRPSSRGSGGTTSTMSDPTDRDISPKEGASATHRETWSNDHPVRANSEKAGLRAASKLRAERLSRTAALQDLTAGFSRPNPARRKFMWMHLPFTNPLWVKDIFDKLSETHNQNFNKLFNNENWVSRHVHGRHSQSQPSFVKPAVHFISPDSAPSPRPAHSSPNLSNGGPPTTYLYLYLPYLHFDTYRHIIKRRNIVTRRLAHGRARPVPEDIANLESLELRMIWEYLGYDPPLNCRRTLDQFGYPSLRDTYTRDDDQMLYKLTKEGKPQRFSSALTTREEESIESLAERYSLGTKLLHQVIEREKEMASSDSENEVDAELRDGNLLMVDQLWLWAIDTTTLTTFFPKRESRPAEGALFQQADLRNSVYNELNGDLTGRCENALDLAAFVALHAVTVLLDRSSHPDLEVFRIFEEAIGMLTERMTWNLKKFRMQTFKDFELESEDEDPEDNTAKSIKKRHKREIERAERENRENTSALLELRDMEDELKTLNKLFDTQAVMLGKMLDIYQGDSLKDLTHYGQGYLQEALGRLEEYKLQTTEMLDRVAATKGDYEKLLEMAQRQAQVDDVRWSRLQTELASSQNLSVMIFTIFTVIFLPLSFFTSLFGMNTVEWDRQLPTMAFVGEISLPISAVMILATLVAAFSSHVQIFFWTAWRRAVRAWDALVEALRQLEPEAWRRDKERLRAERAREEREERERRRKDRSYDFWAAVRRQKTMASYEIPDLNRKRARTGFDSSGGNGGGGGSVPGTKRSTWRFGSTKSN</sequence>
<keyword evidence="8" id="KW-0496">Mitochondrion</keyword>
<dbReference type="OrthoDB" id="361039at2759"/>
<proteinExistence type="inferred from homology"/>
<organism evidence="13 14">
    <name type="scientific">Cytospora mali</name>
    <name type="common">Apple Valsa canker fungus</name>
    <name type="synonym">Valsa mali</name>
    <dbReference type="NCBI Taxonomy" id="578113"/>
    <lineage>
        <taxon>Eukaryota</taxon>
        <taxon>Fungi</taxon>
        <taxon>Dikarya</taxon>
        <taxon>Ascomycota</taxon>
        <taxon>Pezizomycotina</taxon>
        <taxon>Sordariomycetes</taxon>
        <taxon>Sordariomycetidae</taxon>
        <taxon>Diaporthales</taxon>
        <taxon>Cytosporaceae</taxon>
        <taxon>Cytospora</taxon>
    </lineage>
</organism>
<dbReference type="GO" id="GO:0005739">
    <property type="term" value="C:mitochondrion"/>
    <property type="evidence" value="ECO:0007669"/>
    <property type="project" value="UniProtKB-SubCell"/>
</dbReference>
<comment type="similarity">
    <text evidence="4">Belongs to the putative lipase ROG1 family.</text>
</comment>
<dbReference type="Pfam" id="PF01544">
    <property type="entry name" value="CorA"/>
    <property type="match status" value="1"/>
</dbReference>
<evidence type="ECO:0000313" key="13">
    <source>
        <dbReference type="EMBL" id="KUI69535.1"/>
    </source>
</evidence>
<dbReference type="GO" id="GO:0005783">
    <property type="term" value="C:endoplasmic reticulum"/>
    <property type="evidence" value="ECO:0007669"/>
    <property type="project" value="UniProtKB-SubCell"/>
</dbReference>
<feature type="region of interest" description="Disordered" evidence="10">
    <location>
        <begin position="1011"/>
        <end position="1042"/>
    </location>
</feature>
<feature type="compositionally biased region" description="Basic and acidic residues" evidence="10">
    <location>
        <begin position="1032"/>
        <end position="1042"/>
    </location>
</feature>
<evidence type="ECO:0000256" key="10">
    <source>
        <dbReference type="SAM" id="MobiDB-lite"/>
    </source>
</evidence>
<evidence type="ECO:0000256" key="9">
    <source>
        <dbReference type="ARBA" id="ARBA00023136"/>
    </source>
</evidence>
<keyword evidence="6" id="KW-0256">Endoplasmic reticulum</keyword>
<feature type="region of interest" description="Disordered" evidence="10">
    <location>
        <begin position="1299"/>
        <end position="1333"/>
    </location>
</feature>
<dbReference type="Proteomes" id="UP000078559">
    <property type="component" value="Chromosome 5"/>
</dbReference>
<dbReference type="EMBL" id="CM003102">
    <property type="protein sequence ID" value="KUI69535.1"/>
    <property type="molecule type" value="Genomic_DNA"/>
</dbReference>
<dbReference type="InterPro" id="IPR002523">
    <property type="entry name" value="MgTranspt_CorA/ZnTranspt_ZntB"/>
</dbReference>
<dbReference type="Gene3D" id="1.20.58.340">
    <property type="entry name" value="Magnesium transport protein CorA, transmembrane region"/>
    <property type="match status" value="1"/>
</dbReference>
<feature type="transmembrane region" description="Helical" evidence="11">
    <location>
        <begin position="1154"/>
        <end position="1176"/>
    </location>
</feature>
<dbReference type="InterPro" id="IPR029058">
    <property type="entry name" value="AB_hydrolase_fold"/>
</dbReference>
<dbReference type="Gene3D" id="3.40.50.1820">
    <property type="entry name" value="alpha/beta hydrolase"/>
    <property type="match status" value="1"/>
</dbReference>
<dbReference type="InterPro" id="IPR052374">
    <property type="entry name" value="SERAC1"/>
</dbReference>
<keyword evidence="9 11" id="KW-0472">Membrane</keyword>
<feature type="domain" description="DUF676" evidence="12">
    <location>
        <begin position="167"/>
        <end position="296"/>
    </location>
</feature>
<evidence type="ECO:0000256" key="8">
    <source>
        <dbReference type="ARBA" id="ARBA00023128"/>
    </source>
</evidence>
<evidence type="ECO:0000256" key="7">
    <source>
        <dbReference type="ARBA" id="ARBA00022989"/>
    </source>
</evidence>
<feature type="compositionally biased region" description="Gly residues" evidence="10">
    <location>
        <begin position="1306"/>
        <end position="1317"/>
    </location>
</feature>
<keyword evidence="7 11" id="KW-1133">Transmembrane helix</keyword>
<feature type="compositionally biased region" description="Polar residues" evidence="10">
    <location>
        <begin position="85"/>
        <end position="94"/>
    </location>
</feature>
<protein>
    <submittedName>
        <fullName evidence="13">Protein SERAC1</fullName>
    </submittedName>
</protein>
<feature type="compositionally biased region" description="Acidic residues" evidence="10">
    <location>
        <begin position="1011"/>
        <end position="1020"/>
    </location>
</feature>
<dbReference type="InterPro" id="IPR045863">
    <property type="entry name" value="CorA_TM1_TM2"/>
</dbReference>
<evidence type="ECO:0000256" key="1">
    <source>
        <dbReference type="ARBA" id="ARBA00004141"/>
    </source>
</evidence>
<feature type="region of interest" description="Disordered" evidence="10">
    <location>
        <begin position="549"/>
        <end position="621"/>
    </location>
</feature>
<feature type="compositionally biased region" description="Basic and acidic residues" evidence="10">
    <location>
        <begin position="603"/>
        <end position="621"/>
    </location>
</feature>
<accession>A0A194W0H0</accession>
<reference evidence="13" key="1">
    <citation type="submission" date="2014-12" db="EMBL/GenBank/DDBJ databases">
        <title>Genome Sequence of Valsa Canker Pathogens Uncovers a Specific Adaption of Colonization on Woody Bark.</title>
        <authorList>
            <person name="Yin Z."/>
            <person name="Liu H."/>
            <person name="Gao X."/>
            <person name="Li Z."/>
            <person name="Song N."/>
            <person name="Ke X."/>
            <person name="Dai Q."/>
            <person name="Wu Y."/>
            <person name="Sun Y."/>
            <person name="Xu J.-R."/>
            <person name="Kang Z.K."/>
            <person name="Wang L."/>
            <person name="Huang L."/>
        </authorList>
    </citation>
    <scope>NUCLEOTIDE SEQUENCE [LARGE SCALE GENOMIC DNA]</scope>
    <source>
        <strain evidence="13">03-8</strain>
    </source>
</reference>
<dbReference type="SUPFAM" id="SSF144083">
    <property type="entry name" value="Magnesium transport protein CorA, transmembrane region"/>
    <property type="match status" value="1"/>
</dbReference>
<evidence type="ECO:0000256" key="4">
    <source>
        <dbReference type="ARBA" id="ARBA00007920"/>
    </source>
</evidence>
<dbReference type="SUPFAM" id="SSF53474">
    <property type="entry name" value="alpha/beta-Hydrolases"/>
    <property type="match status" value="1"/>
</dbReference>